<keyword evidence="1" id="KW-0812">Transmembrane</keyword>
<keyword evidence="1" id="KW-0472">Membrane</keyword>
<reference evidence="2" key="1">
    <citation type="submission" date="2014-09" db="EMBL/GenBank/DDBJ databases">
        <authorList>
            <person name="Magalhaes I.L.F."/>
            <person name="Oliveira U."/>
            <person name="Santos F.R."/>
            <person name="Vidigal T.H.D.A."/>
            <person name="Brescovit A.D."/>
            <person name="Santos A.J."/>
        </authorList>
    </citation>
    <scope>NUCLEOTIDE SEQUENCE</scope>
    <source>
        <tissue evidence="2">Shoot tissue taken approximately 20 cm above the soil surface</tissue>
    </source>
</reference>
<feature type="transmembrane region" description="Helical" evidence="1">
    <location>
        <begin position="36"/>
        <end position="56"/>
    </location>
</feature>
<evidence type="ECO:0000256" key="1">
    <source>
        <dbReference type="SAM" id="Phobius"/>
    </source>
</evidence>
<keyword evidence="1" id="KW-1133">Transmembrane helix</keyword>
<reference evidence="2" key="2">
    <citation type="journal article" date="2015" name="Data Brief">
        <title>Shoot transcriptome of the giant reed, Arundo donax.</title>
        <authorList>
            <person name="Barrero R.A."/>
            <person name="Guerrero F.D."/>
            <person name="Moolhuijzen P."/>
            <person name="Goolsby J.A."/>
            <person name="Tidwell J."/>
            <person name="Bellgard S.E."/>
            <person name="Bellgard M.I."/>
        </authorList>
    </citation>
    <scope>NUCLEOTIDE SEQUENCE</scope>
    <source>
        <tissue evidence="2">Shoot tissue taken approximately 20 cm above the soil surface</tissue>
    </source>
</reference>
<accession>A0A0A9DWR4</accession>
<protein>
    <submittedName>
        <fullName evidence="2">Uncharacterized protein</fullName>
    </submittedName>
</protein>
<sequence length="59" mass="6494">MVGSPQKRRNETLSATIAGSDLIVFSIHAYSSFTDFLFLLLTISMSSLLTSFQMFLSNG</sequence>
<organism evidence="2">
    <name type="scientific">Arundo donax</name>
    <name type="common">Giant reed</name>
    <name type="synonym">Donax arundinaceus</name>
    <dbReference type="NCBI Taxonomy" id="35708"/>
    <lineage>
        <taxon>Eukaryota</taxon>
        <taxon>Viridiplantae</taxon>
        <taxon>Streptophyta</taxon>
        <taxon>Embryophyta</taxon>
        <taxon>Tracheophyta</taxon>
        <taxon>Spermatophyta</taxon>
        <taxon>Magnoliopsida</taxon>
        <taxon>Liliopsida</taxon>
        <taxon>Poales</taxon>
        <taxon>Poaceae</taxon>
        <taxon>PACMAD clade</taxon>
        <taxon>Arundinoideae</taxon>
        <taxon>Arundineae</taxon>
        <taxon>Arundo</taxon>
    </lineage>
</organism>
<dbReference type="AlphaFoldDB" id="A0A0A9DWR4"/>
<evidence type="ECO:0000313" key="2">
    <source>
        <dbReference type="EMBL" id="JAD92246.1"/>
    </source>
</evidence>
<name>A0A0A9DWR4_ARUDO</name>
<dbReference type="EMBL" id="GBRH01205649">
    <property type="protein sequence ID" value="JAD92246.1"/>
    <property type="molecule type" value="Transcribed_RNA"/>
</dbReference>
<proteinExistence type="predicted"/>